<dbReference type="AlphaFoldDB" id="A0A644UK68"/>
<comment type="caution">
    <text evidence="1">The sequence shown here is derived from an EMBL/GenBank/DDBJ whole genome shotgun (WGS) entry which is preliminary data.</text>
</comment>
<dbReference type="EMBL" id="VSSQ01000125">
    <property type="protein sequence ID" value="MPL79310.1"/>
    <property type="molecule type" value="Genomic_DNA"/>
</dbReference>
<evidence type="ECO:0000313" key="1">
    <source>
        <dbReference type="EMBL" id="MPL79310.1"/>
    </source>
</evidence>
<protein>
    <submittedName>
        <fullName evidence="1">Uncharacterized protein</fullName>
    </submittedName>
</protein>
<accession>A0A644UK68</accession>
<gene>
    <name evidence="1" type="ORF">SDC9_25186</name>
</gene>
<name>A0A644UK68_9ZZZZ</name>
<reference evidence="1" key="1">
    <citation type="submission" date="2019-08" db="EMBL/GenBank/DDBJ databases">
        <authorList>
            <person name="Kucharzyk K."/>
            <person name="Murdoch R.W."/>
            <person name="Higgins S."/>
            <person name="Loffler F."/>
        </authorList>
    </citation>
    <scope>NUCLEOTIDE SEQUENCE</scope>
</reference>
<organism evidence="1">
    <name type="scientific">bioreactor metagenome</name>
    <dbReference type="NCBI Taxonomy" id="1076179"/>
    <lineage>
        <taxon>unclassified sequences</taxon>
        <taxon>metagenomes</taxon>
        <taxon>ecological metagenomes</taxon>
    </lineage>
</organism>
<proteinExistence type="predicted"/>
<sequence>MYEGKRRMDYRERISSLIGADARQVKQEYDDIVERLQQKSGVGNIR</sequence>